<dbReference type="InterPro" id="IPR000537">
    <property type="entry name" value="UbiA_prenyltransferase"/>
</dbReference>
<reference evidence="6 7" key="1">
    <citation type="submission" date="2006-10" db="EMBL/GenBank/DDBJ databases">
        <title>Complete sequence of Methanosaeta thermophila PT.</title>
        <authorList>
            <consortium name="US DOE Joint Genome Institute"/>
            <person name="Copeland A."/>
            <person name="Lucas S."/>
            <person name="Lapidus A."/>
            <person name="Barry K."/>
            <person name="Detter J.C."/>
            <person name="Glavina del Rio T."/>
            <person name="Hammon N."/>
            <person name="Israni S."/>
            <person name="Pitluck S."/>
            <person name="Chain P."/>
            <person name="Malfatti S."/>
            <person name="Shin M."/>
            <person name="Vergez L."/>
            <person name="Schmutz J."/>
            <person name="Larimer F."/>
            <person name="Land M."/>
            <person name="Hauser L."/>
            <person name="Kyrpides N."/>
            <person name="Kim E."/>
            <person name="Smith K.S."/>
            <person name="Ingram-Smith C."/>
            <person name="Richardson P."/>
        </authorList>
    </citation>
    <scope>NUCLEOTIDE SEQUENCE [LARGE SCALE GENOMIC DNA]</scope>
    <source>
        <strain evidence="7">DSM 6194 / JCM 14653 / NBRC 101360 / PT</strain>
    </source>
</reference>
<dbReference type="HOGENOM" id="CLU_077871_0_0_2"/>
<feature type="transmembrane region" description="Helical" evidence="5">
    <location>
        <begin position="104"/>
        <end position="123"/>
    </location>
</feature>
<keyword evidence="2 5" id="KW-0812">Transmembrane</keyword>
<dbReference type="GO" id="GO:0016765">
    <property type="term" value="F:transferase activity, transferring alkyl or aryl (other than methyl) groups"/>
    <property type="evidence" value="ECO:0007669"/>
    <property type="project" value="InterPro"/>
</dbReference>
<proteinExistence type="predicted"/>
<evidence type="ECO:0000256" key="1">
    <source>
        <dbReference type="ARBA" id="ARBA00004651"/>
    </source>
</evidence>
<dbReference type="Proteomes" id="UP000000674">
    <property type="component" value="Chromosome"/>
</dbReference>
<dbReference type="GO" id="GO:0005886">
    <property type="term" value="C:plasma membrane"/>
    <property type="evidence" value="ECO:0007669"/>
    <property type="project" value="UniProtKB-SubCell"/>
</dbReference>
<keyword evidence="7" id="KW-1185">Reference proteome</keyword>
<organism evidence="6 7">
    <name type="scientific">Methanothrix thermoacetophila (strain DSM 6194 / JCM 14653 / NBRC 101360 / PT)</name>
    <name type="common">Methanosaeta thermophila</name>
    <dbReference type="NCBI Taxonomy" id="349307"/>
    <lineage>
        <taxon>Archaea</taxon>
        <taxon>Methanobacteriati</taxon>
        <taxon>Methanobacteriota</taxon>
        <taxon>Stenosarchaea group</taxon>
        <taxon>Methanomicrobia</taxon>
        <taxon>Methanotrichales</taxon>
        <taxon>Methanotrichaceae</taxon>
        <taxon>Methanothrix</taxon>
    </lineage>
</organism>
<feature type="transmembrane region" description="Helical" evidence="5">
    <location>
        <begin position="252"/>
        <end position="268"/>
    </location>
</feature>
<dbReference type="KEGG" id="mtp:Mthe_0256"/>
<name>A0B5S9_METTP</name>
<comment type="subcellular location">
    <subcellularLocation>
        <location evidence="1">Cell membrane</location>
        <topology evidence="1">Multi-pass membrane protein</topology>
    </subcellularLocation>
</comment>
<keyword evidence="4 5" id="KW-0472">Membrane</keyword>
<evidence type="ECO:0000256" key="3">
    <source>
        <dbReference type="ARBA" id="ARBA00022989"/>
    </source>
</evidence>
<feature type="transmembrane region" description="Helical" evidence="5">
    <location>
        <begin position="226"/>
        <end position="246"/>
    </location>
</feature>
<evidence type="ECO:0000313" key="6">
    <source>
        <dbReference type="EMBL" id="ABK14053.1"/>
    </source>
</evidence>
<evidence type="ECO:0000256" key="5">
    <source>
        <dbReference type="SAM" id="Phobius"/>
    </source>
</evidence>
<evidence type="ECO:0000256" key="2">
    <source>
        <dbReference type="ARBA" id="ARBA00022692"/>
    </source>
</evidence>
<dbReference type="AlphaFoldDB" id="A0B5S9"/>
<dbReference type="Pfam" id="PF01040">
    <property type="entry name" value="UbiA"/>
    <property type="match status" value="1"/>
</dbReference>
<evidence type="ECO:0000313" key="7">
    <source>
        <dbReference type="Proteomes" id="UP000000674"/>
    </source>
</evidence>
<gene>
    <name evidence="6" type="ordered locus">Mthe_0256</name>
</gene>
<feature type="transmembrane region" description="Helical" evidence="5">
    <location>
        <begin position="129"/>
        <end position="149"/>
    </location>
</feature>
<protein>
    <submittedName>
        <fullName evidence="6">UbiA prenyltransferase</fullName>
    </submittedName>
</protein>
<accession>A0B5S9</accession>
<keyword evidence="6" id="KW-0808">Transferase</keyword>
<dbReference type="EMBL" id="CP000477">
    <property type="protein sequence ID" value="ABK14053.1"/>
    <property type="molecule type" value="Genomic_DNA"/>
</dbReference>
<feature type="transmembrane region" description="Helical" evidence="5">
    <location>
        <begin position="30"/>
        <end position="51"/>
    </location>
</feature>
<dbReference type="STRING" id="349307.Mthe_0256"/>
<feature type="transmembrane region" description="Helical" evidence="5">
    <location>
        <begin position="57"/>
        <end position="78"/>
    </location>
</feature>
<keyword evidence="3 5" id="KW-1133">Transmembrane helix</keyword>
<feature type="transmembrane region" description="Helical" evidence="5">
    <location>
        <begin position="161"/>
        <end position="181"/>
    </location>
</feature>
<sequence length="298" mass="33631">MTWSNQFREVIPFKYFYLVCRDAIDAVERLLAFLAVTSLFIGGTGFFKTYMASLLLGIQPSMMICFAVFLVSFSVYTLDKLVDLDRDISNMPARKQFLYSRRRFFLVLALSAYLAAALIMVYVRPAALPLVFVPVIANAFYGMRLLPWIPRLKDIPVMKNVVVGSAWALVTVLIPVFHSGYGSPWALVLYFIFIKTFIDTVLYDIRDVAGDRISGVRTMPVILGETPTVLVLLILNTTILPVSLFLPGGSREIALALTLYGYAYIAYLRRRRNPVVLDMLVEGEWMMACVALYLLNAL</sequence>
<evidence type="ECO:0000256" key="4">
    <source>
        <dbReference type="ARBA" id="ARBA00023136"/>
    </source>
</evidence>
<feature type="transmembrane region" description="Helical" evidence="5">
    <location>
        <begin position="187"/>
        <end position="205"/>
    </location>
</feature>